<name>A0A6A5Y5Z6_9PLEO</name>
<evidence type="ECO:0000256" key="1">
    <source>
        <dbReference type="SAM" id="SignalP"/>
    </source>
</evidence>
<evidence type="ECO:0008006" key="4">
    <source>
        <dbReference type="Google" id="ProtNLM"/>
    </source>
</evidence>
<keyword evidence="1" id="KW-0732">Signal</keyword>
<dbReference type="GeneID" id="54278465"/>
<evidence type="ECO:0000313" key="3">
    <source>
        <dbReference type="Proteomes" id="UP000799778"/>
    </source>
</evidence>
<accession>A0A6A5Y5Z6</accession>
<sequence length="159" mass="17910">MTFFFLLTAGVSLTISYATLGEGKRTETRPRQLFSMQLKPLVESFNHAISQFPCTNLSEAVTVGVCQLRIRIIDGLQLMIINMASVQCRLTAPHQDDPGHSDVACILHRTRYYVALRCVYVERYLFDLHSPTLNDITRLLSECSNLVPLQGSMMQASQI</sequence>
<gene>
    <name evidence="2" type="ORF">BU24DRAFT_135374</name>
</gene>
<evidence type="ECO:0000313" key="2">
    <source>
        <dbReference type="EMBL" id="KAF2020200.1"/>
    </source>
</evidence>
<feature type="chain" id="PRO_5025614679" description="Secreted protein" evidence="1">
    <location>
        <begin position="19"/>
        <end position="159"/>
    </location>
</feature>
<keyword evidence="3" id="KW-1185">Reference proteome</keyword>
<proteinExistence type="predicted"/>
<protein>
    <recommendedName>
        <fullName evidence="4">Secreted protein</fullName>
    </recommendedName>
</protein>
<dbReference type="AlphaFoldDB" id="A0A6A5Y5Z6"/>
<organism evidence="2 3">
    <name type="scientific">Aaosphaeria arxii CBS 175.79</name>
    <dbReference type="NCBI Taxonomy" id="1450172"/>
    <lineage>
        <taxon>Eukaryota</taxon>
        <taxon>Fungi</taxon>
        <taxon>Dikarya</taxon>
        <taxon>Ascomycota</taxon>
        <taxon>Pezizomycotina</taxon>
        <taxon>Dothideomycetes</taxon>
        <taxon>Pleosporomycetidae</taxon>
        <taxon>Pleosporales</taxon>
        <taxon>Pleosporales incertae sedis</taxon>
        <taxon>Aaosphaeria</taxon>
    </lineage>
</organism>
<dbReference type="RefSeq" id="XP_033388539.1">
    <property type="nucleotide sequence ID" value="XM_033521068.1"/>
</dbReference>
<dbReference type="EMBL" id="ML978067">
    <property type="protein sequence ID" value="KAF2020200.1"/>
    <property type="molecule type" value="Genomic_DNA"/>
</dbReference>
<feature type="signal peptide" evidence="1">
    <location>
        <begin position="1"/>
        <end position="18"/>
    </location>
</feature>
<dbReference type="Proteomes" id="UP000799778">
    <property type="component" value="Unassembled WGS sequence"/>
</dbReference>
<reference evidence="2" key="1">
    <citation type="journal article" date="2020" name="Stud. Mycol.">
        <title>101 Dothideomycetes genomes: a test case for predicting lifestyles and emergence of pathogens.</title>
        <authorList>
            <person name="Haridas S."/>
            <person name="Albert R."/>
            <person name="Binder M."/>
            <person name="Bloem J."/>
            <person name="Labutti K."/>
            <person name="Salamov A."/>
            <person name="Andreopoulos B."/>
            <person name="Baker S."/>
            <person name="Barry K."/>
            <person name="Bills G."/>
            <person name="Bluhm B."/>
            <person name="Cannon C."/>
            <person name="Castanera R."/>
            <person name="Culley D."/>
            <person name="Daum C."/>
            <person name="Ezra D."/>
            <person name="Gonzalez J."/>
            <person name="Henrissat B."/>
            <person name="Kuo A."/>
            <person name="Liang C."/>
            <person name="Lipzen A."/>
            <person name="Lutzoni F."/>
            <person name="Magnuson J."/>
            <person name="Mondo S."/>
            <person name="Nolan M."/>
            <person name="Ohm R."/>
            <person name="Pangilinan J."/>
            <person name="Park H.-J."/>
            <person name="Ramirez L."/>
            <person name="Alfaro M."/>
            <person name="Sun H."/>
            <person name="Tritt A."/>
            <person name="Yoshinaga Y."/>
            <person name="Zwiers L.-H."/>
            <person name="Turgeon B."/>
            <person name="Goodwin S."/>
            <person name="Spatafora J."/>
            <person name="Crous P."/>
            <person name="Grigoriev I."/>
        </authorList>
    </citation>
    <scope>NUCLEOTIDE SEQUENCE</scope>
    <source>
        <strain evidence="2">CBS 175.79</strain>
    </source>
</reference>